<dbReference type="STRING" id="6290.A0A0N4WN21"/>
<sequence length="144" mass="15565">MSAYPPPASLMRPMEIPPRQLFGPGPSNMRDVIAESQSKSLLGHLHPEFIKVMSDAREGLQYLFKTKNNYTFAVSGTGVRQPLEGLGEACARHGTLLLVDTVASIGGAEFRMDEWGVDCVYAATQKVLNAPPGLAPISFSDKAM</sequence>
<dbReference type="GO" id="GO:0005777">
    <property type="term" value="C:peroxisome"/>
    <property type="evidence" value="ECO:0007669"/>
    <property type="project" value="TreeGrafter"/>
</dbReference>
<dbReference type="InterPro" id="IPR015421">
    <property type="entry name" value="PyrdxlP-dep_Trfase_major"/>
</dbReference>
<evidence type="ECO:0000256" key="1">
    <source>
        <dbReference type="ARBA" id="ARBA00001933"/>
    </source>
</evidence>
<dbReference type="Pfam" id="PF00266">
    <property type="entry name" value="Aminotran_5"/>
    <property type="match status" value="1"/>
</dbReference>
<dbReference type="AlphaFoldDB" id="A0A0N4WN21"/>
<dbReference type="InterPro" id="IPR015424">
    <property type="entry name" value="PyrdxlP-dep_Trfase"/>
</dbReference>
<reference evidence="8" key="1">
    <citation type="submission" date="2017-02" db="UniProtKB">
        <authorList>
            <consortium name="WormBaseParasite"/>
        </authorList>
    </citation>
    <scope>IDENTIFICATION</scope>
</reference>
<evidence type="ECO:0000313" key="7">
    <source>
        <dbReference type="Proteomes" id="UP000268014"/>
    </source>
</evidence>
<comment type="similarity">
    <text evidence="3">Belongs to the class-V pyridoxal-phosphate-dependent aminotransferase family.</text>
</comment>
<dbReference type="InterPro" id="IPR000192">
    <property type="entry name" value="Aminotrans_V_dom"/>
</dbReference>
<dbReference type="GO" id="GO:0008453">
    <property type="term" value="F:alanine-glyoxylate transaminase activity"/>
    <property type="evidence" value="ECO:0007669"/>
    <property type="project" value="TreeGrafter"/>
</dbReference>
<evidence type="ECO:0000256" key="3">
    <source>
        <dbReference type="RuleBase" id="RU004075"/>
    </source>
</evidence>
<keyword evidence="2" id="KW-0663">Pyridoxal phosphate</keyword>
<feature type="domain" description="Aminotransferase class V" evidence="5">
    <location>
        <begin position="72"/>
        <end position="142"/>
    </location>
</feature>
<proteinExistence type="inferred from homology"/>
<dbReference type="OrthoDB" id="7403325at2759"/>
<evidence type="ECO:0000313" key="8">
    <source>
        <dbReference type="WBParaSite" id="HPLM_0001264901-mRNA-1"/>
    </source>
</evidence>
<evidence type="ECO:0000259" key="5">
    <source>
        <dbReference type="Pfam" id="PF00266"/>
    </source>
</evidence>
<dbReference type="Gene3D" id="3.40.640.10">
    <property type="entry name" value="Type I PLP-dependent aspartate aminotransferase-like (Major domain)"/>
    <property type="match status" value="2"/>
</dbReference>
<evidence type="ECO:0000313" key="6">
    <source>
        <dbReference type="EMBL" id="VDO46254.1"/>
    </source>
</evidence>
<evidence type="ECO:0000256" key="2">
    <source>
        <dbReference type="ARBA" id="ARBA00022898"/>
    </source>
</evidence>
<gene>
    <name evidence="6" type="ORF">HPLM_LOCUS12641</name>
</gene>
<organism evidence="8">
    <name type="scientific">Haemonchus placei</name>
    <name type="common">Barber's pole worm</name>
    <dbReference type="NCBI Taxonomy" id="6290"/>
    <lineage>
        <taxon>Eukaryota</taxon>
        <taxon>Metazoa</taxon>
        <taxon>Ecdysozoa</taxon>
        <taxon>Nematoda</taxon>
        <taxon>Chromadorea</taxon>
        <taxon>Rhabditida</taxon>
        <taxon>Rhabditina</taxon>
        <taxon>Rhabditomorpha</taxon>
        <taxon>Strongyloidea</taxon>
        <taxon>Trichostrongylidae</taxon>
        <taxon>Haemonchus</taxon>
    </lineage>
</organism>
<name>A0A0N4WN21_HAEPC</name>
<dbReference type="GO" id="GO:0004760">
    <property type="term" value="F:L-serine-pyruvate transaminase activity"/>
    <property type="evidence" value="ECO:0007669"/>
    <property type="project" value="TreeGrafter"/>
</dbReference>
<comment type="cofactor">
    <cofactor evidence="1 4">
        <name>pyridoxal 5'-phosphate</name>
        <dbReference type="ChEBI" id="CHEBI:597326"/>
    </cofactor>
</comment>
<dbReference type="Proteomes" id="UP000268014">
    <property type="component" value="Unassembled WGS sequence"/>
</dbReference>
<protein>
    <submittedName>
        <fullName evidence="8">Aminotran_5 domain-containing protein</fullName>
    </submittedName>
</protein>
<dbReference type="PANTHER" id="PTHR21152:SF40">
    <property type="entry name" value="ALANINE--GLYOXYLATE AMINOTRANSFERASE"/>
    <property type="match status" value="1"/>
</dbReference>
<dbReference type="InterPro" id="IPR020578">
    <property type="entry name" value="Aminotrans_V_PyrdxlP_BS"/>
</dbReference>
<keyword evidence="7" id="KW-1185">Reference proteome</keyword>
<dbReference type="GO" id="GO:0019265">
    <property type="term" value="P:glycine biosynthetic process, by transamination of glyoxylate"/>
    <property type="evidence" value="ECO:0007669"/>
    <property type="project" value="TreeGrafter"/>
</dbReference>
<dbReference type="PROSITE" id="PS00595">
    <property type="entry name" value="AA_TRANSFER_CLASS_5"/>
    <property type="match status" value="1"/>
</dbReference>
<dbReference type="EMBL" id="UZAF01017928">
    <property type="protein sequence ID" value="VDO46254.1"/>
    <property type="molecule type" value="Genomic_DNA"/>
</dbReference>
<dbReference type="PANTHER" id="PTHR21152">
    <property type="entry name" value="AMINOTRANSFERASE CLASS V"/>
    <property type="match status" value="1"/>
</dbReference>
<dbReference type="SUPFAM" id="SSF53383">
    <property type="entry name" value="PLP-dependent transferases"/>
    <property type="match status" value="2"/>
</dbReference>
<dbReference type="WBParaSite" id="HPLM_0001264901-mRNA-1">
    <property type="protein sequence ID" value="HPLM_0001264901-mRNA-1"/>
    <property type="gene ID" value="HPLM_0001264901"/>
</dbReference>
<accession>A0A0N4WN21</accession>
<evidence type="ECO:0000256" key="4">
    <source>
        <dbReference type="RuleBase" id="RU004504"/>
    </source>
</evidence>
<reference evidence="6 7" key="2">
    <citation type="submission" date="2018-11" db="EMBL/GenBank/DDBJ databases">
        <authorList>
            <consortium name="Pathogen Informatics"/>
        </authorList>
    </citation>
    <scope>NUCLEOTIDE SEQUENCE [LARGE SCALE GENOMIC DNA]</scope>
    <source>
        <strain evidence="6 7">MHpl1</strain>
    </source>
</reference>